<keyword evidence="2" id="KW-1185">Reference proteome</keyword>
<dbReference type="RefSeq" id="WP_151971046.1">
    <property type="nucleotide sequence ID" value="NZ_AP019860.1"/>
</dbReference>
<sequence>MLTSHLVRTKVHGQYIKPSYIKEADSSLLNTAVTLIDMYNHHRGKTKGELNSCFEECFGQSSNNIVNRGLYKILEDRCEFEFLAEQDPIALREQLFVLASQKHQSGCFVREEIISQVTEHLDLPSENFDKLIFSDLKDNHVMIDFAEISAENLLRRYNTALAQAVLLKADNLEITIKDKDPRRYRQLFRAIKFRQLLYTINGNVKNGFKIVLDGPMNLFRSSQKYGLQMALFFPALLLCDRWQLRTQVAWKKKTKIFRVDHKQNLYSHYPDTGMFIPEEVKIFLERFSALQSEWDISSHPDYIEMESQQICIPDYVFTHKTKGIVVYLEIFGFWRKSALQKRLQMDMQEKNILLAVSEKLDVGEKAESHNSRYVYNYKTVLIPKAILEMLNSLYLKEQI</sequence>
<dbReference type="Pfam" id="PF05626">
    <property type="entry name" value="DUF790"/>
    <property type="match status" value="1"/>
</dbReference>
<evidence type="ECO:0000313" key="1">
    <source>
        <dbReference type="EMBL" id="BBM87012.1"/>
    </source>
</evidence>
<dbReference type="PANTHER" id="PTHR39640">
    <property type="entry name" value="VNG6129C"/>
    <property type="match status" value="1"/>
</dbReference>
<evidence type="ECO:0008006" key="3">
    <source>
        <dbReference type="Google" id="ProtNLM"/>
    </source>
</evidence>
<proteinExistence type="predicted"/>
<name>A0A5S9F797_UABAM</name>
<reference evidence="1 2" key="1">
    <citation type="submission" date="2019-08" db="EMBL/GenBank/DDBJ databases">
        <title>Complete genome sequence of Candidatus Uab amorphum.</title>
        <authorList>
            <person name="Shiratori T."/>
            <person name="Suzuki S."/>
            <person name="Kakizawa Y."/>
            <person name="Ishida K."/>
        </authorList>
    </citation>
    <scope>NUCLEOTIDE SEQUENCE [LARGE SCALE GENOMIC DNA]</scope>
    <source>
        <strain evidence="1 2">SRT547</strain>
    </source>
</reference>
<gene>
    <name evidence="1" type="ORF">UABAM_05414</name>
</gene>
<dbReference type="AlphaFoldDB" id="A0A5S9F797"/>
<organism evidence="1 2">
    <name type="scientific">Uabimicrobium amorphum</name>
    <dbReference type="NCBI Taxonomy" id="2596890"/>
    <lineage>
        <taxon>Bacteria</taxon>
        <taxon>Pseudomonadati</taxon>
        <taxon>Planctomycetota</taxon>
        <taxon>Candidatus Uabimicrobiia</taxon>
        <taxon>Candidatus Uabimicrobiales</taxon>
        <taxon>Candidatus Uabimicrobiaceae</taxon>
        <taxon>Candidatus Uabimicrobium</taxon>
    </lineage>
</organism>
<dbReference type="Proteomes" id="UP000326354">
    <property type="component" value="Chromosome"/>
</dbReference>
<dbReference type="InterPro" id="IPR008508">
    <property type="entry name" value="Bax1"/>
</dbReference>
<protein>
    <recommendedName>
        <fullName evidence="3">DUF790 family protein</fullName>
    </recommendedName>
</protein>
<accession>A0A5S9F797</accession>
<dbReference type="EMBL" id="AP019860">
    <property type="protein sequence ID" value="BBM87012.1"/>
    <property type="molecule type" value="Genomic_DNA"/>
</dbReference>
<dbReference type="KEGG" id="uam:UABAM_05414"/>
<dbReference type="PANTHER" id="PTHR39640:SF1">
    <property type="entry name" value="DUF790 FAMILY PROTEIN"/>
    <property type="match status" value="1"/>
</dbReference>
<evidence type="ECO:0000313" key="2">
    <source>
        <dbReference type="Proteomes" id="UP000326354"/>
    </source>
</evidence>
<dbReference type="OrthoDB" id="5292613at2"/>
<dbReference type="PIRSF" id="PIRSF019435">
    <property type="entry name" value="UCP019435"/>
    <property type="match status" value="1"/>
</dbReference>